<dbReference type="VEuPathDB" id="AmoebaDB:NfTy_055280"/>
<feature type="binding site" evidence="9">
    <location>
        <position position="444"/>
    </location>
    <ligand>
        <name>Zn(2+)</name>
        <dbReference type="ChEBI" id="CHEBI:29105"/>
        <label>1</label>
    </ligand>
</feature>
<dbReference type="OMA" id="FNHTPEQ"/>
<dbReference type="Pfam" id="PF12998">
    <property type="entry name" value="ING"/>
    <property type="match status" value="1"/>
</dbReference>
<dbReference type="GO" id="GO:0006325">
    <property type="term" value="P:chromatin organization"/>
    <property type="evidence" value="ECO:0007669"/>
    <property type="project" value="UniProtKB-KW"/>
</dbReference>
<accession>A0A6A5BVV5</accession>
<evidence type="ECO:0000256" key="10">
    <source>
        <dbReference type="PROSITE-ProRule" id="PRU00146"/>
    </source>
</evidence>
<keyword evidence="15" id="KW-1185">Reference proteome</keyword>
<feature type="site" description="Histone H3K4me3 binding" evidence="8">
    <location>
        <position position="457"/>
    </location>
</feature>
<dbReference type="Gene3D" id="6.10.140.1740">
    <property type="match status" value="1"/>
</dbReference>
<dbReference type="GO" id="GO:0006355">
    <property type="term" value="P:regulation of DNA-templated transcription"/>
    <property type="evidence" value="ECO:0007669"/>
    <property type="project" value="TreeGrafter"/>
</dbReference>
<dbReference type="InterPro" id="IPR019787">
    <property type="entry name" value="Znf_PHD-finger"/>
</dbReference>
<dbReference type="Proteomes" id="UP000444721">
    <property type="component" value="Unassembled WGS sequence"/>
</dbReference>
<comment type="function">
    <text evidence="11">Component of an histone acetyltransferase complex.</text>
</comment>
<feature type="binding site" evidence="9">
    <location>
        <position position="492"/>
    </location>
    <ligand>
        <name>Zn(2+)</name>
        <dbReference type="ChEBI" id="CHEBI:29105"/>
        <label>2</label>
    </ligand>
</feature>
<evidence type="ECO:0000259" key="13">
    <source>
        <dbReference type="PROSITE" id="PS50016"/>
    </source>
</evidence>
<sequence>MLSLEVTSLPSLEGETNKSLLIGTTTTCTPSNIDSGGSGGSLVEQSSSHSSSKSKSKKKQGKSSKSSGSGNTSMTTNLLPSPSANVVVEPSILESYIKSIETLPVEIKKDLATIRELDKKCAKNINMANESSVSKKTDEEKLEEIKPLMTDAINLCNEKCSIAKRAMKTISLHIEKIDKDIEELSKILQQKPQVSLKLESLYIPQLPEDSEVSYFTNSEQIPGLSNEKSTVQKNKRLVQHSENLKNLKIGALKAYPEKELHSHVFNHTPEQEGLVRGNSTTTRSSYSHSSSTSTKKAEKDTSSLVTIKTAGGSVISVPPPDGAASDNAFKPNPLPLLSVETRKTKQKKSTSRAHQDITINCTDITAVRKEIIPTTAELTPTDISEIKISKKEGAKKRKQISAATSTSKKKKQQKAEPLVAEPVVDQTIYVPLEEEGPPDNTRYCYCQKTMAEKDDKMVGCDGENCPYNGWFHISCLSPSEDYTQEKFYCKSCSKKYRKKKKKH</sequence>
<dbReference type="VEuPathDB" id="AmoebaDB:FDP41_001769"/>
<dbReference type="EMBL" id="VFQX01000027">
    <property type="protein sequence ID" value="KAF0979426.1"/>
    <property type="molecule type" value="Genomic_DNA"/>
</dbReference>
<dbReference type="InterPro" id="IPR001965">
    <property type="entry name" value="Znf_PHD"/>
</dbReference>
<comment type="caution">
    <text evidence="14">The sequence shown here is derived from an EMBL/GenBank/DDBJ whole genome shotgun (WGS) entry which is preliminary data.</text>
</comment>
<dbReference type="InterPro" id="IPR028651">
    <property type="entry name" value="ING_fam"/>
</dbReference>
<dbReference type="OrthoDB" id="5411773at2759"/>
<dbReference type="RefSeq" id="XP_044564139.1">
    <property type="nucleotide sequence ID" value="XM_044704889.1"/>
</dbReference>
<dbReference type="GeneID" id="68108987"/>
<dbReference type="SUPFAM" id="SSF57903">
    <property type="entry name" value="FYVE/PHD zinc finger"/>
    <property type="match status" value="1"/>
</dbReference>
<evidence type="ECO:0000256" key="3">
    <source>
        <dbReference type="ARBA" id="ARBA00022723"/>
    </source>
</evidence>
<keyword evidence="6 11" id="KW-0156">Chromatin regulator</keyword>
<dbReference type="PANTHER" id="PTHR10333">
    <property type="entry name" value="INHIBITOR OF GROWTH PROTEIN"/>
    <property type="match status" value="1"/>
</dbReference>
<evidence type="ECO:0000256" key="11">
    <source>
        <dbReference type="RuleBase" id="RU361213"/>
    </source>
</evidence>
<comment type="domain">
    <text evidence="11">The PHD-type zinc finger mediates the binding to H3K4me3.</text>
</comment>
<feature type="compositionally biased region" description="Polar residues" evidence="12">
    <location>
        <begin position="23"/>
        <end position="34"/>
    </location>
</feature>
<comment type="subunit">
    <text evidence="11">Component of an histone acetyltransferase complex. Interacts with H3K4me3 and to a lesser extent with H3K4me2.</text>
</comment>
<dbReference type="SMART" id="SM00249">
    <property type="entry name" value="PHD"/>
    <property type="match status" value="1"/>
</dbReference>
<feature type="binding site" evidence="9">
    <location>
        <position position="472"/>
    </location>
    <ligand>
        <name>Zn(2+)</name>
        <dbReference type="ChEBI" id="CHEBI:29105"/>
        <label>1</label>
    </ligand>
</feature>
<dbReference type="GO" id="GO:0005634">
    <property type="term" value="C:nucleus"/>
    <property type="evidence" value="ECO:0007669"/>
    <property type="project" value="UniProtKB-SubCell"/>
</dbReference>
<dbReference type="PANTHER" id="PTHR10333:SF42">
    <property type="entry name" value="INHIBITOR OF GROWTH PROTEIN 5"/>
    <property type="match status" value="1"/>
</dbReference>
<organism evidence="14 15">
    <name type="scientific">Naegleria fowleri</name>
    <name type="common">Brain eating amoeba</name>
    <dbReference type="NCBI Taxonomy" id="5763"/>
    <lineage>
        <taxon>Eukaryota</taxon>
        <taxon>Discoba</taxon>
        <taxon>Heterolobosea</taxon>
        <taxon>Tetramitia</taxon>
        <taxon>Eutetramitia</taxon>
        <taxon>Vahlkampfiidae</taxon>
        <taxon>Naegleria</taxon>
    </lineage>
</organism>
<feature type="binding site" evidence="9">
    <location>
        <position position="465"/>
    </location>
    <ligand>
        <name>Zn(2+)</name>
        <dbReference type="ChEBI" id="CHEBI:29105"/>
        <label>2</label>
    </ligand>
</feature>
<evidence type="ECO:0000313" key="15">
    <source>
        <dbReference type="Proteomes" id="UP000444721"/>
    </source>
</evidence>
<dbReference type="InterPro" id="IPR013083">
    <property type="entry name" value="Znf_RING/FYVE/PHD"/>
</dbReference>
<comment type="subcellular location">
    <subcellularLocation>
        <location evidence="1 11">Nucleus</location>
    </subcellularLocation>
</comment>
<keyword evidence="4 10" id="KW-0863">Zinc-finger</keyword>
<protein>
    <recommendedName>
        <fullName evidence="11">Inhibitor of growth protein</fullName>
    </recommendedName>
</protein>
<feature type="binding site" evidence="9">
    <location>
        <position position="460"/>
    </location>
    <ligand>
        <name>Zn(2+)</name>
        <dbReference type="ChEBI" id="CHEBI:29105"/>
        <label>2</label>
    </ligand>
</feature>
<evidence type="ECO:0000256" key="1">
    <source>
        <dbReference type="ARBA" id="ARBA00004123"/>
    </source>
</evidence>
<feature type="region of interest" description="Disordered" evidence="12">
    <location>
        <begin position="266"/>
        <end position="302"/>
    </location>
</feature>
<keyword evidence="7 11" id="KW-0539">Nucleus</keyword>
<evidence type="ECO:0000256" key="9">
    <source>
        <dbReference type="PIRSR" id="PIRSR628651-51"/>
    </source>
</evidence>
<feature type="domain" description="PHD-type" evidence="13">
    <location>
        <begin position="441"/>
        <end position="495"/>
    </location>
</feature>
<feature type="binding site" evidence="9">
    <location>
        <position position="489"/>
    </location>
    <ligand>
        <name>Zn(2+)</name>
        <dbReference type="ChEBI" id="CHEBI:29105"/>
        <label>2</label>
    </ligand>
</feature>
<feature type="compositionally biased region" description="Low complexity" evidence="12">
    <location>
        <begin position="41"/>
        <end position="51"/>
    </location>
</feature>
<keyword evidence="3 9" id="KW-0479">Metal-binding</keyword>
<feature type="site" description="Histone H3K4me3 binding" evidence="8">
    <location>
        <position position="443"/>
    </location>
</feature>
<name>A0A6A5BVV5_NAEFO</name>
<dbReference type="SMART" id="SM01408">
    <property type="entry name" value="ING"/>
    <property type="match status" value="1"/>
</dbReference>
<evidence type="ECO:0000256" key="6">
    <source>
        <dbReference type="ARBA" id="ARBA00022853"/>
    </source>
</evidence>
<keyword evidence="5 9" id="KW-0862">Zinc</keyword>
<dbReference type="AlphaFoldDB" id="A0A6A5BVV5"/>
<feature type="binding site" evidence="9">
    <location>
        <position position="475"/>
    </location>
    <ligand>
        <name>Zn(2+)</name>
        <dbReference type="ChEBI" id="CHEBI:29105"/>
        <label>1</label>
    </ligand>
</feature>
<dbReference type="Gene3D" id="3.30.40.10">
    <property type="entry name" value="Zinc/RING finger domain, C3HC4 (zinc finger)"/>
    <property type="match status" value="1"/>
</dbReference>
<dbReference type="GO" id="GO:0008270">
    <property type="term" value="F:zinc ion binding"/>
    <property type="evidence" value="ECO:0007669"/>
    <property type="project" value="UniProtKB-KW"/>
</dbReference>
<proteinExistence type="inferred from homology"/>
<feature type="compositionally biased region" description="Basic residues" evidence="12">
    <location>
        <begin position="52"/>
        <end position="62"/>
    </location>
</feature>
<feature type="binding site" evidence="9">
    <location>
        <position position="446"/>
    </location>
    <ligand>
        <name>Zn(2+)</name>
        <dbReference type="ChEBI" id="CHEBI:29105"/>
        <label>1</label>
    </ligand>
</feature>
<evidence type="ECO:0000256" key="7">
    <source>
        <dbReference type="ARBA" id="ARBA00023242"/>
    </source>
</evidence>
<evidence type="ECO:0000313" key="14">
    <source>
        <dbReference type="EMBL" id="KAF0979426.1"/>
    </source>
</evidence>
<feature type="region of interest" description="Disordered" evidence="12">
    <location>
        <begin position="23"/>
        <end position="81"/>
    </location>
</feature>
<feature type="region of interest" description="Disordered" evidence="12">
    <location>
        <begin position="389"/>
        <end position="418"/>
    </location>
</feature>
<evidence type="ECO:0000256" key="2">
    <source>
        <dbReference type="ARBA" id="ARBA00010210"/>
    </source>
</evidence>
<dbReference type="PROSITE" id="PS50016">
    <property type="entry name" value="ZF_PHD_2"/>
    <property type="match status" value="1"/>
</dbReference>
<dbReference type="VEuPathDB" id="AmoebaDB:NF0125730"/>
<reference evidence="14 15" key="1">
    <citation type="journal article" date="2019" name="Sci. Rep.">
        <title>Nanopore sequencing improves the draft genome of the human pathogenic amoeba Naegleria fowleri.</title>
        <authorList>
            <person name="Liechti N."/>
            <person name="Schurch N."/>
            <person name="Bruggmann R."/>
            <person name="Wittwer M."/>
        </authorList>
    </citation>
    <scope>NUCLEOTIDE SEQUENCE [LARGE SCALE GENOMIC DNA]</scope>
    <source>
        <strain evidence="14 15">ATCC 30894</strain>
    </source>
</reference>
<evidence type="ECO:0000256" key="12">
    <source>
        <dbReference type="SAM" id="MobiDB-lite"/>
    </source>
</evidence>
<dbReference type="InterPro" id="IPR011011">
    <property type="entry name" value="Znf_FYVE_PHD"/>
</dbReference>
<gene>
    <name evidence="14" type="ORF">FDP41_001769</name>
</gene>
<dbReference type="InterPro" id="IPR024610">
    <property type="entry name" value="ING_N_histone-binding"/>
</dbReference>
<evidence type="ECO:0000256" key="8">
    <source>
        <dbReference type="PIRSR" id="PIRSR628651-50"/>
    </source>
</evidence>
<feature type="compositionally biased region" description="Polar residues" evidence="12">
    <location>
        <begin position="71"/>
        <end position="81"/>
    </location>
</feature>
<comment type="similarity">
    <text evidence="2 11">Belongs to the ING family.</text>
</comment>
<feature type="site" description="Histone H3K4me3 binding" evidence="8">
    <location>
        <position position="461"/>
    </location>
</feature>
<evidence type="ECO:0000256" key="5">
    <source>
        <dbReference type="ARBA" id="ARBA00022833"/>
    </source>
</evidence>
<feature type="compositionally biased region" description="Low complexity" evidence="12">
    <location>
        <begin position="279"/>
        <end position="294"/>
    </location>
</feature>
<feature type="site" description="Histone H3K4me3 binding" evidence="8">
    <location>
        <position position="470"/>
    </location>
</feature>
<evidence type="ECO:0000256" key="4">
    <source>
        <dbReference type="ARBA" id="ARBA00022771"/>
    </source>
</evidence>